<evidence type="ECO:0000256" key="8">
    <source>
        <dbReference type="SAM" id="Phobius"/>
    </source>
</evidence>
<dbReference type="Gene3D" id="3.30.565.10">
    <property type="entry name" value="Histidine kinase-like ATPase, C-terminal domain"/>
    <property type="match status" value="1"/>
</dbReference>
<comment type="subcellular location">
    <subcellularLocation>
        <location evidence="2">Membrane</location>
    </subcellularLocation>
</comment>
<keyword evidence="8" id="KW-0472">Membrane</keyword>
<keyword evidence="4" id="KW-0597">Phosphoprotein</keyword>
<dbReference type="PRINTS" id="PR00344">
    <property type="entry name" value="BCTRLSENSOR"/>
</dbReference>
<evidence type="ECO:0000259" key="10">
    <source>
        <dbReference type="PROSITE" id="PS50885"/>
    </source>
</evidence>
<evidence type="ECO:0000256" key="6">
    <source>
        <dbReference type="ARBA" id="ARBA00022777"/>
    </source>
</evidence>
<feature type="transmembrane region" description="Helical" evidence="8">
    <location>
        <begin position="191"/>
        <end position="210"/>
    </location>
</feature>
<proteinExistence type="predicted"/>
<dbReference type="SMART" id="SM00304">
    <property type="entry name" value="HAMP"/>
    <property type="match status" value="1"/>
</dbReference>
<dbReference type="PANTHER" id="PTHR43065">
    <property type="entry name" value="SENSOR HISTIDINE KINASE"/>
    <property type="match status" value="1"/>
</dbReference>
<evidence type="ECO:0000256" key="2">
    <source>
        <dbReference type="ARBA" id="ARBA00004370"/>
    </source>
</evidence>
<dbReference type="Pfam" id="PF00512">
    <property type="entry name" value="HisKA"/>
    <property type="match status" value="1"/>
</dbReference>
<feature type="coiled-coil region" evidence="7">
    <location>
        <begin position="342"/>
        <end position="369"/>
    </location>
</feature>
<keyword evidence="7" id="KW-0175">Coiled coil</keyword>
<evidence type="ECO:0000256" key="1">
    <source>
        <dbReference type="ARBA" id="ARBA00000085"/>
    </source>
</evidence>
<feature type="domain" description="HAMP" evidence="10">
    <location>
        <begin position="213"/>
        <end position="267"/>
    </location>
</feature>
<name>A0A975BAI0_9BACT</name>
<protein>
    <recommendedName>
        <fullName evidence="3">histidine kinase</fullName>
        <ecNumber evidence="3">2.7.13.3</ecNumber>
    </recommendedName>
</protein>
<organism evidence="11 12">
    <name type="scientific">Desulfonema limicola</name>
    <dbReference type="NCBI Taxonomy" id="45656"/>
    <lineage>
        <taxon>Bacteria</taxon>
        <taxon>Pseudomonadati</taxon>
        <taxon>Thermodesulfobacteriota</taxon>
        <taxon>Desulfobacteria</taxon>
        <taxon>Desulfobacterales</taxon>
        <taxon>Desulfococcaceae</taxon>
        <taxon>Desulfonema</taxon>
    </lineage>
</organism>
<evidence type="ECO:0000313" key="12">
    <source>
        <dbReference type="Proteomes" id="UP000663720"/>
    </source>
</evidence>
<dbReference type="GO" id="GO:0016020">
    <property type="term" value="C:membrane"/>
    <property type="evidence" value="ECO:0007669"/>
    <property type="project" value="UniProtKB-SubCell"/>
</dbReference>
<dbReference type="PROSITE" id="PS50885">
    <property type="entry name" value="HAMP"/>
    <property type="match status" value="1"/>
</dbReference>
<keyword evidence="8" id="KW-0812">Transmembrane</keyword>
<reference evidence="11" key="1">
    <citation type="journal article" date="2021" name="Microb. Physiol.">
        <title>Proteogenomic Insights into the Physiology of Marine, Sulfate-Reducing, Filamentous Desulfonema limicola and Desulfonema magnum.</title>
        <authorList>
            <person name="Schnaars V."/>
            <person name="Wohlbrand L."/>
            <person name="Scheve S."/>
            <person name="Hinrichs C."/>
            <person name="Reinhardt R."/>
            <person name="Rabus R."/>
        </authorList>
    </citation>
    <scope>NUCLEOTIDE SEQUENCE</scope>
    <source>
        <strain evidence="11">5ac10</strain>
    </source>
</reference>
<dbReference type="PROSITE" id="PS50109">
    <property type="entry name" value="HIS_KIN"/>
    <property type="match status" value="1"/>
</dbReference>
<dbReference type="EMBL" id="CP061799">
    <property type="protein sequence ID" value="QTA81833.1"/>
    <property type="molecule type" value="Genomic_DNA"/>
</dbReference>
<keyword evidence="8" id="KW-1133">Transmembrane helix</keyword>
<dbReference type="InterPro" id="IPR036890">
    <property type="entry name" value="HATPase_C_sf"/>
</dbReference>
<evidence type="ECO:0000256" key="5">
    <source>
        <dbReference type="ARBA" id="ARBA00022679"/>
    </source>
</evidence>
<dbReference type="SUPFAM" id="SSF55874">
    <property type="entry name" value="ATPase domain of HSP90 chaperone/DNA topoisomerase II/histidine kinase"/>
    <property type="match status" value="1"/>
</dbReference>
<evidence type="ECO:0000313" key="11">
    <source>
        <dbReference type="EMBL" id="QTA81833.1"/>
    </source>
</evidence>
<dbReference type="Gene3D" id="6.10.340.10">
    <property type="match status" value="1"/>
</dbReference>
<sequence length="552" mass="62519">MKKFRVSIFFKIWLGISAMLIGYTFSMIQVQLGVKRFEHDLLMISSVFLPSSVFSQKALAGFKNQVSLYKNVYKEGEIDLIKKADMEAQDVRNALQGLSRLNKDFENRSLLINDLIKSFEIYTHEAGKIYPVISSAGPHDNQAAAAKNIKYLDFRKNEILYQLLQFEDIFSKDLQSEIDSTISFLKYQQHVNFAVFLSVLLISLFSMWLITRRTIVMPIQNIISQLKSAGKKGVNDFKLPVTDTWDEIGQLNTAFNKMMYEITKSHEKINNYAKQLETDILKRKQTEKNLQKAYDELSKTQIQLVQSGKLASIGELAAGIAHELNQPLMVIRAGAQLSLKKIDKKNMSLENMAEQMKTIERNTKRMDNIINHLRIFSRQSPVQFASVDINQVIEDSLLMAGEQLRIKNISVNKKLADNIPLCYGDSNQIEQVFLNLIANAKDAVMEKAKQCRTDNIEYNGKIDIIACASNSYKHMVEILFKDNGTGIPLDKIDKIFDPFFTTKDIGKGTGLGLSISYGIIKKHKGSIDIIETSAGGTCIRLLIPVQKSVINE</sequence>
<dbReference type="SUPFAM" id="SSF47384">
    <property type="entry name" value="Homodimeric domain of signal transducing histidine kinase"/>
    <property type="match status" value="1"/>
</dbReference>
<keyword evidence="6 11" id="KW-0418">Kinase</keyword>
<dbReference type="CDD" id="cd00082">
    <property type="entry name" value="HisKA"/>
    <property type="match status" value="1"/>
</dbReference>
<dbReference type="PANTHER" id="PTHR43065:SF42">
    <property type="entry name" value="TWO-COMPONENT SENSOR PPRA"/>
    <property type="match status" value="1"/>
</dbReference>
<dbReference type="InterPro" id="IPR003661">
    <property type="entry name" value="HisK_dim/P_dom"/>
</dbReference>
<dbReference type="Gene3D" id="1.10.287.130">
    <property type="match status" value="1"/>
</dbReference>
<feature type="transmembrane region" description="Helical" evidence="8">
    <location>
        <begin position="12"/>
        <end position="30"/>
    </location>
</feature>
<dbReference type="AlphaFoldDB" id="A0A975BAI0"/>
<feature type="domain" description="Histidine kinase" evidence="9">
    <location>
        <begin position="319"/>
        <end position="547"/>
    </location>
</feature>
<dbReference type="RefSeq" id="WP_207687818.1">
    <property type="nucleotide sequence ID" value="NZ_CP061799.1"/>
</dbReference>
<dbReference type="SMART" id="SM00388">
    <property type="entry name" value="HisKA"/>
    <property type="match status" value="1"/>
</dbReference>
<dbReference type="Pfam" id="PF02518">
    <property type="entry name" value="HATPase_c"/>
    <property type="match status" value="1"/>
</dbReference>
<evidence type="ECO:0000256" key="4">
    <source>
        <dbReference type="ARBA" id="ARBA00022553"/>
    </source>
</evidence>
<dbReference type="InterPro" id="IPR003594">
    <property type="entry name" value="HATPase_dom"/>
</dbReference>
<comment type="catalytic activity">
    <reaction evidence="1">
        <text>ATP + protein L-histidine = ADP + protein N-phospho-L-histidine.</text>
        <dbReference type="EC" id="2.7.13.3"/>
    </reaction>
</comment>
<dbReference type="Proteomes" id="UP000663720">
    <property type="component" value="Chromosome"/>
</dbReference>
<dbReference type="SMART" id="SM00387">
    <property type="entry name" value="HATPase_c"/>
    <property type="match status" value="1"/>
</dbReference>
<dbReference type="GO" id="GO:0000155">
    <property type="term" value="F:phosphorelay sensor kinase activity"/>
    <property type="evidence" value="ECO:0007669"/>
    <property type="project" value="InterPro"/>
</dbReference>
<feature type="transmembrane region" description="Helical" evidence="8">
    <location>
        <begin position="42"/>
        <end position="60"/>
    </location>
</feature>
<dbReference type="InterPro" id="IPR005467">
    <property type="entry name" value="His_kinase_dom"/>
</dbReference>
<dbReference type="InterPro" id="IPR003660">
    <property type="entry name" value="HAMP_dom"/>
</dbReference>
<evidence type="ECO:0000259" key="9">
    <source>
        <dbReference type="PROSITE" id="PS50109"/>
    </source>
</evidence>
<dbReference type="EC" id="2.7.13.3" evidence="3"/>
<gene>
    <name evidence="11" type="ORF">dnl_41840</name>
</gene>
<dbReference type="InterPro" id="IPR036097">
    <property type="entry name" value="HisK_dim/P_sf"/>
</dbReference>
<accession>A0A975BAI0</accession>
<dbReference type="KEGG" id="dli:dnl_41840"/>
<evidence type="ECO:0000256" key="7">
    <source>
        <dbReference type="SAM" id="Coils"/>
    </source>
</evidence>
<keyword evidence="5" id="KW-0808">Transferase</keyword>
<evidence type="ECO:0000256" key="3">
    <source>
        <dbReference type="ARBA" id="ARBA00012438"/>
    </source>
</evidence>
<feature type="coiled-coil region" evidence="7">
    <location>
        <begin position="81"/>
        <end position="108"/>
    </location>
</feature>
<dbReference type="InterPro" id="IPR004358">
    <property type="entry name" value="Sig_transdc_His_kin-like_C"/>
</dbReference>
<keyword evidence="12" id="KW-1185">Reference proteome</keyword>